<dbReference type="EMBL" id="SPQT01000015">
    <property type="protein sequence ID" value="TFV45360.1"/>
    <property type="molecule type" value="Genomic_DNA"/>
</dbReference>
<dbReference type="OrthoDB" id="7509071at2"/>
<dbReference type="AlphaFoldDB" id="A0A4Y9LP48"/>
<evidence type="ECO:0008006" key="3">
    <source>
        <dbReference type="Google" id="ProtNLM"/>
    </source>
</evidence>
<accession>A0A4Y9LP48</accession>
<dbReference type="RefSeq" id="WP_135176427.1">
    <property type="nucleotide sequence ID" value="NZ_SPQT01000015.1"/>
</dbReference>
<sequence>MKCLRIYASPDGESHFGEVDIPVTMAPLFPNEAPFGLSVHYSASRIRFVHVPAGVREAGWHTPPGRVLAVWLDGIVEFETSDGEMRQVSAGGFVLVEDTHGKGHVSRHPVDGQSLILITLPDGFDKAS</sequence>
<organism evidence="1 2">
    <name type="scientific">Bradyrhizobium niftali</name>
    <dbReference type="NCBI Taxonomy" id="2560055"/>
    <lineage>
        <taxon>Bacteria</taxon>
        <taxon>Pseudomonadati</taxon>
        <taxon>Pseudomonadota</taxon>
        <taxon>Alphaproteobacteria</taxon>
        <taxon>Hyphomicrobiales</taxon>
        <taxon>Nitrobacteraceae</taxon>
        <taxon>Bradyrhizobium</taxon>
    </lineage>
</organism>
<dbReference type="Proteomes" id="UP000297966">
    <property type="component" value="Unassembled WGS sequence"/>
</dbReference>
<proteinExistence type="predicted"/>
<reference evidence="1 2" key="1">
    <citation type="submission" date="2019-03" db="EMBL/GenBank/DDBJ databases">
        <title>Bradyrhizobium diversity isolated from nodules of Chamaecrista fasciculata.</title>
        <authorList>
            <person name="Klepa M.S."/>
            <person name="Urquiaga M.O."/>
            <person name="Hungria M."/>
            <person name="Delamuta J.R."/>
        </authorList>
    </citation>
    <scope>NUCLEOTIDE SEQUENCE [LARGE SCALE GENOMIC DNA]</scope>
    <source>
        <strain evidence="1 2">CNPSo 3448</strain>
    </source>
</reference>
<evidence type="ECO:0000313" key="2">
    <source>
        <dbReference type="Proteomes" id="UP000297966"/>
    </source>
</evidence>
<keyword evidence="2" id="KW-1185">Reference proteome</keyword>
<comment type="caution">
    <text evidence="1">The sequence shown here is derived from an EMBL/GenBank/DDBJ whole genome shotgun (WGS) entry which is preliminary data.</text>
</comment>
<gene>
    <name evidence="1" type="ORF">E4K65_25265</name>
</gene>
<protein>
    <recommendedName>
        <fullName evidence="3">Cupin</fullName>
    </recommendedName>
</protein>
<evidence type="ECO:0000313" key="1">
    <source>
        <dbReference type="EMBL" id="TFV45360.1"/>
    </source>
</evidence>
<name>A0A4Y9LP48_9BRAD</name>